<evidence type="ECO:0000259" key="2">
    <source>
        <dbReference type="Pfam" id="PF00078"/>
    </source>
</evidence>
<sequence length="418" mass="45781">MTKGIFADHVDHGLGDNAHDCDVKVGAEGSPRVAVPPQAELRPIERSVCDDADYSADGRVHFIGTHHFQTRNGKYIHSNKVIIVKGIGNNELIRKLHHYCVTGRSLGLLESYLSDRIQRVDINGERSSGSAVNMGVPQGSVLGPFLFLVCIKDLPHLIMNGHGIVLFADDTSLLFKIDRHQPAFDEQPAVRASAAAGRGRARARRAAGAGAQGADAQRARREAGAGGGRPRRARRHELEVHHRVSIGTRASSRDRSGAGRPLLSVELRGYSADRPQCDVSNGCPQRRPRRSWSGPGPHPARALLRTVLSAREPLIYAVTACLAVREYRLYFSYFVSPEANRLDSSRQAKNKTFQISPKLSADGQRSRRAVVPDAVAPPQPTSGKVNGDDDVRSVYSRRRQELHFNEGLDSINARGYLI</sequence>
<dbReference type="OrthoDB" id="6513267at2759"/>
<comment type="caution">
    <text evidence="3">The sequence shown here is derived from an EMBL/GenBank/DDBJ whole genome shotgun (WGS) entry which is preliminary data.</text>
</comment>
<evidence type="ECO:0000313" key="3">
    <source>
        <dbReference type="EMBL" id="GBP60146.1"/>
    </source>
</evidence>
<feature type="compositionally biased region" description="Low complexity" evidence="1">
    <location>
        <begin position="206"/>
        <end position="216"/>
    </location>
</feature>
<evidence type="ECO:0000313" key="4">
    <source>
        <dbReference type="Proteomes" id="UP000299102"/>
    </source>
</evidence>
<organism evidence="3 4">
    <name type="scientific">Eumeta variegata</name>
    <name type="common">Bagworm moth</name>
    <name type="synonym">Eumeta japonica</name>
    <dbReference type="NCBI Taxonomy" id="151549"/>
    <lineage>
        <taxon>Eukaryota</taxon>
        <taxon>Metazoa</taxon>
        <taxon>Ecdysozoa</taxon>
        <taxon>Arthropoda</taxon>
        <taxon>Hexapoda</taxon>
        <taxon>Insecta</taxon>
        <taxon>Pterygota</taxon>
        <taxon>Neoptera</taxon>
        <taxon>Endopterygota</taxon>
        <taxon>Lepidoptera</taxon>
        <taxon>Glossata</taxon>
        <taxon>Ditrysia</taxon>
        <taxon>Tineoidea</taxon>
        <taxon>Psychidae</taxon>
        <taxon>Oiketicinae</taxon>
        <taxon>Eumeta</taxon>
    </lineage>
</organism>
<dbReference type="PANTHER" id="PTHR33332">
    <property type="entry name" value="REVERSE TRANSCRIPTASE DOMAIN-CONTAINING PROTEIN"/>
    <property type="match status" value="1"/>
</dbReference>
<name>A0A4C1X8Q1_EUMVA</name>
<dbReference type="EMBL" id="BGZK01000780">
    <property type="protein sequence ID" value="GBP60146.1"/>
    <property type="molecule type" value="Genomic_DNA"/>
</dbReference>
<feature type="domain" description="Reverse transcriptase" evidence="2">
    <location>
        <begin position="90"/>
        <end position="177"/>
    </location>
</feature>
<feature type="region of interest" description="Disordered" evidence="1">
    <location>
        <begin position="186"/>
        <end position="236"/>
    </location>
</feature>
<dbReference type="AlphaFoldDB" id="A0A4C1X8Q1"/>
<reference evidence="3 4" key="1">
    <citation type="journal article" date="2019" name="Commun. Biol.">
        <title>The bagworm genome reveals a unique fibroin gene that provides high tensile strength.</title>
        <authorList>
            <person name="Kono N."/>
            <person name="Nakamura H."/>
            <person name="Ohtoshi R."/>
            <person name="Tomita M."/>
            <person name="Numata K."/>
            <person name="Arakawa K."/>
        </authorList>
    </citation>
    <scope>NUCLEOTIDE SEQUENCE [LARGE SCALE GENOMIC DNA]</scope>
</reference>
<gene>
    <name evidence="3" type="ORF">EVAR_41836_1</name>
</gene>
<dbReference type="Proteomes" id="UP000299102">
    <property type="component" value="Unassembled WGS sequence"/>
</dbReference>
<feature type="region of interest" description="Disordered" evidence="1">
    <location>
        <begin position="276"/>
        <end position="297"/>
    </location>
</feature>
<proteinExistence type="predicted"/>
<protein>
    <recommendedName>
        <fullName evidence="2">Reverse transcriptase domain-containing protein</fullName>
    </recommendedName>
</protein>
<keyword evidence="4" id="KW-1185">Reference proteome</keyword>
<feature type="compositionally biased region" description="Low complexity" evidence="1">
    <location>
        <begin position="189"/>
        <end position="198"/>
    </location>
</feature>
<evidence type="ECO:0000256" key="1">
    <source>
        <dbReference type="SAM" id="MobiDB-lite"/>
    </source>
</evidence>
<feature type="region of interest" description="Disordered" evidence="1">
    <location>
        <begin position="359"/>
        <end position="390"/>
    </location>
</feature>
<accession>A0A4C1X8Q1</accession>
<dbReference type="InterPro" id="IPR000477">
    <property type="entry name" value="RT_dom"/>
</dbReference>
<dbReference type="Pfam" id="PF00078">
    <property type="entry name" value="RVT_1"/>
    <property type="match status" value="1"/>
</dbReference>